<feature type="compositionally biased region" description="Polar residues" evidence="1">
    <location>
        <begin position="130"/>
        <end position="144"/>
    </location>
</feature>
<proteinExistence type="predicted"/>
<evidence type="ECO:0000313" key="3">
    <source>
        <dbReference type="Proteomes" id="UP000324222"/>
    </source>
</evidence>
<evidence type="ECO:0000256" key="1">
    <source>
        <dbReference type="SAM" id="MobiDB-lite"/>
    </source>
</evidence>
<evidence type="ECO:0000313" key="2">
    <source>
        <dbReference type="EMBL" id="MPC59926.1"/>
    </source>
</evidence>
<feature type="region of interest" description="Disordered" evidence="1">
    <location>
        <begin position="1"/>
        <end position="68"/>
    </location>
</feature>
<protein>
    <submittedName>
        <fullName evidence="2">Uncharacterized protein</fullName>
    </submittedName>
</protein>
<sequence length="175" mass="19111">MRDEERDKQNRSSLLSRDGDPLLQLGHGLVSSSPPPPAPRSSTYTLSHDLPSYPHMSSTPSSPTYPSELASLHISFPADTSYSHPSASMSRTQPLLPVSYRNQFSTLPSRSYAHHRFSLGQNEILGRGTPTLSSVRRRGSTSMVAGSPEREMTLAQLIDPKTGLDFGSSQRESSV</sequence>
<gene>
    <name evidence="2" type="ORF">E2C01_053958</name>
</gene>
<organism evidence="2 3">
    <name type="scientific">Portunus trituberculatus</name>
    <name type="common">Swimming crab</name>
    <name type="synonym">Neptunus trituberculatus</name>
    <dbReference type="NCBI Taxonomy" id="210409"/>
    <lineage>
        <taxon>Eukaryota</taxon>
        <taxon>Metazoa</taxon>
        <taxon>Ecdysozoa</taxon>
        <taxon>Arthropoda</taxon>
        <taxon>Crustacea</taxon>
        <taxon>Multicrustacea</taxon>
        <taxon>Malacostraca</taxon>
        <taxon>Eumalacostraca</taxon>
        <taxon>Eucarida</taxon>
        <taxon>Decapoda</taxon>
        <taxon>Pleocyemata</taxon>
        <taxon>Brachyura</taxon>
        <taxon>Eubrachyura</taxon>
        <taxon>Portunoidea</taxon>
        <taxon>Portunidae</taxon>
        <taxon>Portuninae</taxon>
        <taxon>Portunus</taxon>
    </lineage>
</organism>
<dbReference type="EMBL" id="VSRR010016997">
    <property type="protein sequence ID" value="MPC59926.1"/>
    <property type="molecule type" value="Genomic_DNA"/>
</dbReference>
<feature type="region of interest" description="Disordered" evidence="1">
    <location>
        <begin position="124"/>
        <end position="147"/>
    </location>
</feature>
<comment type="caution">
    <text evidence="2">The sequence shown here is derived from an EMBL/GenBank/DDBJ whole genome shotgun (WGS) entry which is preliminary data.</text>
</comment>
<dbReference type="OrthoDB" id="8825892at2759"/>
<reference evidence="2 3" key="1">
    <citation type="submission" date="2019-05" db="EMBL/GenBank/DDBJ databases">
        <title>Another draft genome of Portunus trituberculatus and its Hox gene families provides insights of decapod evolution.</title>
        <authorList>
            <person name="Jeong J.-H."/>
            <person name="Song I."/>
            <person name="Kim S."/>
            <person name="Choi T."/>
            <person name="Kim D."/>
            <person name="Ryu S."/>
            <person name="Kim W."/>
        </authorList>
    </citation>
    <scope>NUCLEOTIDE SEQUENCE [LARGE SCALE GENOMIC DNA]</scope>
    <source>
        <tissue evidence="2">Muscle</tissue>
    </source>
</reference>
<feature type="compositionally biased region" description="Low complexity" evidence="1">
    <location>
        <begin position="51"/>
        <end position="67"/>
    </location>
</feature>
<feature type="compositionally biased region" description="Basic and acidic residues" evidence="1">
    <location>
        <begin position="1"/>
        <end position="10"/>
    </location>
</feature>
<accession>A0A5B7GQQ2</accession>
<keyword evidence="3" id="KW-1185">Reference proteome</keyword>
<dbReference type="AlphaFoldDB" id="A0A5B7GQQ2"/>
<dbReference type="Proteomes" id="UP000324222">
    <property type="component" value="Unassembled WGS sequence"/>
</dbReference>
<name>A0A5B7GQQ2_PORTR</name>